<name>A0A3G7UE74_9PSED</name>
<gene>
    <name evidence="1" type="ORF">C4K03_4730</name>
</gene>
<accession>A0A3G7UE74</accession>
<sequence>MKISACNTFGRWVLMYSANVPTYTHLPPSQIVTRLTNKARYLAPEATFNRVLRGAGESDIAATPAQPNPLSHVL</sequence>
<protein>
    <submittedName>
        <fullName evidence="1">Mobile element protein</fullName>
    </submittedName>
</protein>
<dbReference type="EMBL" id="CP027754">
    <property type="protein sequence ID" value="AZE56868.1"/>
    <property type="molecule type" value="Genomic_DNA"/>
</dbReference>
<evidence type="ECO:0000313" key="1">
    <source>
        <dbReference type="EMBL" id="AZE56868.1"/>
    </source>
</evidence>
<proteinExistence type="predicted"/>
<organism evidence="1 2">
    <name type="scientific">Pseudomonas synxantha</name>
    <dbReference type="NCBI Taxonomy" id="47883"/>
    <lineage>
        <taxon>Bacteria</taxon>
        <taxon>Pseudomonadati</taxon>
        <taxon>Pseudomonadota</taxon>
        <taxon>Gammaproteobacteria</taxon>
        <taxon>Pseudomonadales</taxon>
        <taxon>Pseudomonadaceae</taxon>
        <taxon>Pseudomonas</taxon>
    </lineage>
</organism>
<reference evidence="1 2" key="1">
    <citation type="submission" date="2018-03" db="EMBL/GenBank/DDBJ databases">
        <title>Diversity of phytobeneficial traits revealed by whole-genome analysis of worldwide-isolated phenazine-producing Pseudomonas spp.</title>
        <authorList>
            <person name="Biessy A."/>
            <person name="Novinscak A."/>
            <person name="Blom J."/>
            <person name="Leger G."/>
            <person name="Thomashow L.S."/>
            <person name="Cazorla F.M."/>
            <person name="Josic D."/>
            <person name="Filion M."/>
        </authorList>
    </citation>
    <scope>NUCLEOTIDE SEQUENCE [LARGE SCALE GENOMIC DNA]</scope>
    <source>
        <strain evidence="1 2">30B</strain>
    </source>
</reference>
<evidence type="ECO:0000313" key="2">
    <source>
        <dbReference type="Proteomes" id="UP000268696"/>
    </source>
</evidence>
<dbReference type="Proteomes" id="UP000268696">
    <property type="component" value="Chromosome"/>
</dbReference>
<dbReference type="AlphaFoldDB" id="A0A3G7UE74"/>